<evidence type="ECO:0000256" key="1">
    <source>
        <dbReference type="ARBA" id="ARBA00000085"/>
    </source>
</evidence>
<evidence type="ECO:0000259" key="4">
    <source>
        <dbReference type="PROSITE" id="PS50109"/>
    </source>
</evidence>
<dbReference type="GO" id="GO:0016301">
    <property type="term" value="F:kinase activity"/>
    <property type="evidence" value="ECO:0007669"/>
    <property type="project" value="UniProtKB-KW"/>
</dbReference>
<dbReference type="Gene3D" id="3.30.565.10">
    <property type="entry name" value="Histidine kinase-like ATPase, C-terminal domain"/>
    <property type="match status" value="1"/>
</dbReference>
<keyword evidence="6" id="KW-1185">Reference proteome</keyword>
<dbReference type="InterPro" id="IPR036097">
    <property type="entry name" value="HisK_dim/P_sf"/>
</dbReference>
<dbReference type="Gene3D" id="1.10.287.130">
    <property type="match status" value="1"/>
</dbReference>
<organism evidence="5 6">
    <name type="scientific">Candidatus Methylocalor cossyra</name>
    <dbReference type="NCBI Taxonomy" id="3108543"/>
    <lineage>
        <taxon>Bacteria</taxon>
        <taxon>Pseudomonadati</taxon>
        <taxon>Pseudomonadota</taxon>
        <taxon>Gammaproteobacteria</taxon>
        <taxon>Methylococcales</taxon>
        <taxon>Methylococcaceae</taxon>
        <taxon>Candidatus Methylocalor</taxon>
    </lineage>
</organism>
<evidence type="ECO:0000256" key="3">
    <source>
        <dbReference type="ARBA" id="ARBA00022553"/>
    </source>
</evidence>
<dbReference type="PANTHER" id="PTHR43065:SF42">
    <property type="entry name" value="TWO-COMPONENT SENSOR PPRA"/>
    <property type="match status" value="1"/>
</dbReference>
<keyword evidence="3" id="KW-0597">Phosphoprotein</keyword>
<dbReference type="PROSITE" id="PS50109">
    <property type="entry name" value="HIS_KIN"/>
    <property type="match status" value="1"/>
</dbReference>
<dbReference type="CDD" id="cd00082">
    <property type="entry name" value="HisKA"/>
    <property type="match status" value="1"/>
</dbReference>
<feature type="domain" description="Histidine kinase" evidence="4">
    <location>
        <begin position="299"/>
        <end position="538"/>
    </location>
</feature>
<evidence type="ECO:0000313" key="5">
    <source>
        <dbReference type="EMBL" id="CAL1240889.1"/>
    </source>
</evidence>
<dbReference type="SUPFAM" id="SSF55874">
    <property type="entry name" value="ATPase domain of HSP90 chaperone/DNA topoisomerase II/histidine kinase"/>
    <property type="match status" value="1"/>
</dbReference>
<dbReference type="RefSeq" id="WP_348757440.1">
    <property type="nucleotide sequence ID" value="NZ_OZ026884.1"/>
</dbReference>
<dbReference type="InterPro" id="IPR036890">
    <property type="entry name" value="HATPase_C_sf"/>
</dbReference>
<dbReference type="SUPFAM" id="SSF47384">
    <property type="entry name" value="Homodimeric domain of signal transducing histidine kinase"/>
    <property type="match status" value="1"/>
</dbReference>
<evidence type="ECO:0000313" key="6">
    <source>
        <dbReference type="Proteomes" id="UP001497493"/>
    </source>
</evidence>
<gene>
    <name evidence="5" type="ORF">MECH1_V1_2113</name>
</gene>
<dbReference type="SMART" id="SM00387">
    <property type="entry name" value="HATPase_c"/>
    <property type="match status" value="1"/>
</dbReference>
<dbReference type="PRINTS" id="PR00344">
    <property type="entry name" value="BCTRLSENSOR"/>
</dbReference>
<keyword evidence="5" id="KW-0808">Transferase</keyword>
<dbReference type="Proteomes" id="UP001497493">
    <property type="component" value="Chromosome"/>
</dbReference>
<dbReference type="EMBL" id="OZ026884">
    <property type="protein sequence ID" value="CAL1240889.1"/>
    <property type="molecule type" value="Genomic_DNA"/>
</dbReference>
<keyword evidence="5" id="KW-0418">Kinase</keyword>
<protein>
    <recommendedName>
        <fullName evidence="2">histidine kinase</fullName>
        <ecNumber evidence="2">2.7.13.3</ecNumber>
    </recommendedName>
</protein>
<dbReference type="InterPro" id="IPR004358">
    <property type="entry name" value="Sig_transdc_His_kin-like_C"/>
</dbReference>
<name>A0ABP1C9G8_9GAMM</name>
<sequence>MTARASAWAALTVVAGLVLVLTYALRESRIPAPAPRARMQEALQAMQLHDAELNREVLMARAGWLPDYDALTGIGQSLFRDVTTLGSESMALTHGAAGPIRQEVEVLAQVVQQKLALVEYLKSDSALLRNSVAYFLRTSRLFGARGTTGPYAREVAALSHRILQFMQAPETDATQETQAALDRLAALPHPPAKLKALLVHGRLIMELLPGLDGLTQAILTTPTIRHAETLQGALLAYADRVEGRAQYFRVLLYLAAVTLLIYLLHQLARLRANAGELRRKEVQLIQANKMTSLGILVSGIAHEINNPNQVIAMDSSTIAGAWHDARELLDERWREEGEFYLGGLPYTEMRETLPQLIQEIHDSARRIERIIGDLKDFARPGRSSSAQTAVQLNQVVQQALRLLAHLIHKRTDQLRVELSEGLPPLHGDAQQVEQIVINLVINALEALPHRHCAVAVTTFYDAARRSAVLEVQDQGVGIRPEHLPRLGEPFFTTKQTSGGSGLGLAITSSLVRLHQGRLAFTSEPGRGTRARVEFPSLRPELPLTPMAV</sequence>
<dbReference type="InterPro" id="IPR005467">
    <property type="entry name" value="His_kinase_dom"/>
</dbReference>
<evidence type="ECO:0000256" key="2">
    <source>
        <dbReference type="ARBA" id="ARBA00012438"/>
    </source>
</evidence>
<proteinExistence type="predicted"/>
<dbReference type="InterPro" id="IPR003661">
    <property type="entry name" value="HisK_dim/P_dom"/>
</dbReference>
<dbReference type="EC" id="2.7.13.3" evidence="2"/>
<reference evidence="5 6" key="1">
    <citation type="submission" date="2024-04" db="EMBL/GenBank/DDBJ databases">
        <authorList>
            <person name="Cremers G."/>
        </authorList>
    </citation>
    <scope>NUCLEOTIDE SEQUENCE [LARGE SCALE GENOMIC DNA]</scope>
    <source>
        <strain evidence="5">MeCH1-AG</strain>
    </source>
</reference>
<dbReference type="Pfam" id="PF02518">
    <property type="entry name" value="HATPase_c"/>
    <property type="match status" value="1"/>
</dbReference>
<comment type="catalytic activity">
    <reaction evidence="1">
        <text>ATP + protein L-histidine = ADP + protein N-phospho-L-histidine.</text>
        <dbReference type="EC" id="2.7.13.3"/>
    </reaction>
</comment>
<dbReference type="InterPro" id="IPR003594">
    <property type="entry name" value="HATPase_dom"/>
</dbReference>
<dbReference type="PANTHER" id="PTHR43065">
    <property type="entry name" value="SENSOR HISTIDINE KINASE"/>
    <property type="match status" value="1"/>
</dbReference>
<accession>A0ABP1C9G8</accession>
<dbReference type="Pfam" id="PF19443">
    <property type="entry name" value="DAHL"/>
    <property type="match status" value="1"/>
</dbReference>
<dbReference type="InterPro" id="IPR045812">
    <property type="entry name" value="DAHL"/>
</dbReference>